<feature type="transmembrane region" description="Helical" evidence="5">
    <location>
        <begin position="158"/>
        <end position="179"/>
    </location>
</feature>
<dbReference type="PANTHER" id="PTHR35529">
    <property type="entry name" value="MANGANESE EFFLUX PUMP MNTP-RELATED"/>
    <property type="match status" value="1"/>
</dbReference>
<dbReference type="InterPro" id="IPR014205">
    <property type="entry name" value="Spore_YtaF"/>
</dbReference>
<keyword evidence="7" id="KW-1185">Reference proteome</keyword>
<keyword evidence="1" id="KW-1003">Cell membrane</keyword>
<dbReference type="RefSeq" id="WP_176752978.1">
    <property type="nucleotide sequence ID" value="NZ_BJVZ01000006.1"/>
</dbReference>
<keyword evidence="3 5" id="KW-1133">Transmembrane helix</keyword>
<feature type="transmembrane region" description="Helical" evidence="5">
    <location>
        <begin position="39"/>
        <end position="62"/>
    </location>
</feature>
<feature type="transmembrane region" description="Helical" evidence="5">
    <location>
        <begin position="68"/>
        <end position="86"/>
    </location>
</feature>
<evidence type="ECO:0000256" key="5">
    <source>
        <dbReference type="SAM" id="Phobius"/>
    </source>
</evidence>
<reference evidence="6 7" key="1">
    <citation type="submission" date="2016-10" db="EMBL/GenBank/DDBJ databases">
        <authorList>
            <person name="de Groot N.N."/>
        </authorList>
    </citation>
    <scope>NUCLEOTIDE SEQUENCE [LARGE SCALE GENOMIC DNA]</scope>
    <source>
        <strain evidence="6 7">CGMCC 1.3442</strain>
    </source>
</reference>
<dbReference type="PANTHER" id="PTHR35529:SF2">
    <property type="entry name" value="SPORULATION PROTEIN YTAF-RELATED"/>
    <property type="match status" value="1"/>
</dbReference>
<gene>
    <name evidence="6" type="ORF">SAMN05216498_1829</name>
</gene>
<evidence type="ECO:0000256" key="4">
    <source>
        <dbReference type="ARBA" id="ARBA00023136"/>
    </source>
</evidence>
<keyword evidence="4 5" id="KW-0472">Membrane</keyword>
<dbReference type="NCBIfam" id="TIGR02840">
    <property type="entry name" value="spore_YtaF"/>
    <property type="match status" value="1"/>
</dbReference>
<sequence length="209" mass="23749">MEQLWVILLLSFAVSFDSFFFGFTYSLRSIKVKLSTYMIIGLVTSISFLAGYLLGDVLSYLIPQITDYLGGFIFVFVGLYIIWQWVDEQREKLKKYYQTTQIKWNLKTFWLILKDPQLADLDHSGTISGKESFMVAFALSLDSFGSGVGSAFTALPHFLTASMVGLSAMIFLATGSLIGRILHSYKWMQQLSFLPGIIFIFLGIWNFTK</sequence>
<evidence type="ECO:0000256" key="3">
    <source>
        <dbReference type="ARBA" id="ARBA00022989"/>
    </source>
</evidence>
<proteinExistence type="predicted"/>
<feature type="transmembrane region" description="Helical" evidence="5">
    <location>
        <begin position="133"/>
        <end position="152"/>
    </location>
</feature>
<evidence type="ECO:0000256" key="2">
    <source>
        <dbReference type="ARBA" id="ARBA00022692"/>
    </source>
</evidence>
<evidence type="ECO:0000313" key="7">
    <source>
        <dbReference type="Proteomes" id="UP000199334"/>
    </source>
</evidence>
<feature type="transmembrane region" description="Helical" evidence="5">
    <location>
        <begin position="6"/>
        <end position="27"/>
    </location>
</feature>
<dbReference type="Pfam" id="PF02659">
    <property type="entry name" value="Mntp"/>
    <property type="match status" value="2"/>
</dbReference>
<feature type="transmembrane region" description="Helical" evidence="5">
    <location>
        <begin position="191"/>
        <end position="208"/>
    </location>
</feature>
<dbReference type="InterPro" id="IPR003810">
    <property type="entry name" value="Mntp/YtaF"/>
</dbReference>
<accession>A0A1G9ZSN1</accession>
<name>A0A1G9ZSN1_9BACI</name>
<evidence type="ECO:0000256" key="1">
    <source>
        <dbReference type="ARBA" id="ARBA00022475"/>
    </source>
</evidence>
<dbReference type="EMBL" id="FNIG01000003">
    <property type="protein sequence ID" value="SDN24278.1"/>
    <property type="molecule type" value="Genomic_DNA"/>
</dbReference>
<dbReference type="Proteomes" id="UP000199334">
    <property type="component" value="Unassembled WGS sequence"/>
</dbReference>
<dbReference type="AlphaFoldDB" id="A0A1G9ZSN1"/>
<organism evidence="6 7">
    <name type="scientific">Tenuibacillus multivorans</name>
    <dbReference type="NCBI Taxonomy" id="237069"/>
    <lineage>
        <taxon>Bacteria</taxon>
        <taxon>Bacillati</taxon>
        <taxon>Bacillota</taxon>
        <taxon>Bacilli</taxon>
        <taxon>Bacillales</taxon>
        <taxon>Bacillaceae</taxon>
        <taxon>Tenuibacillus</taxon>
    </lineage>
</organism>
<protein>
    <submittedName>
        <fullName evidence="6">Putative sporulation protein YtaF</fullName>
    </submittedName>
</protein>
<evidence type="ECO:0000313" key="6">
    <source>
        <dbReference type="EMBL" id="SDN24278.1"/>
    </source>
</evidence>
<keyword evidence="2 5" id="KW-0812">Transmembrane</keyword>
<dbReference type="STRING" id="237069.SAMN05216498_1829"/>